<feature type="non-terminal residue" evidence="2">
    <location>
        <position position="139"/>
    </location>
</feature>
<evidence type="ECO:0000313" key="3">
    <source>
        <dbReference type="Proteomes" id="UP000789342"/>
    </source>
</evidence>
<sequence length="139" mass="16009">FDLIPLNPTVVTICYCLFSKIYEYNPTTRDKVKQRIKDTFIFSGPFLWVAVPVVYTYFTFREMGDIPFGCPPNYNYTTPAVRSACNIRTVNLVCYKKLDEQTSSEEAASSEGRGEGYNFSSDNEYRKAMMEILNTDQKL</sequence>
<accession>A0A9N9J410</accession>
<feature type="transmembrane region" description="Helical" evidence="1">
    <location>
        <begin position="39"/>
        <end position="58"/>
    </location>
</feature>
<name>A0A9N9J410_9GLOM</name>
<keyword evidence="3" id="KW-1185">Reference proteome</keyword>
<dbReference type="AlphaFoldDB" id="A0A9N9J410"/>
<dbReference type="OrthoDB" id="2345119at2759"/>
<protein>
    <submittedName>
        <fullName evidence="2">16751_t:CDS:1</fullName>
    </submittedName>
</protein>
<evidence type="ECO:0000256" key="1">
    <source>
        <dbReference type="SAM" id="Phobius"/>
    </source>
</evidence>
<feature type="non-terminal residue" evidence="2">
    <location>
        <position position="1"/>
    </location>
</feature>
<evidence type="ECO:0000313" key="2">
    <source>
        <dbReference type="EMBL" id="CAG8764063.1"/>
    </source>
</evidence>
<dbReference type="EMBL" id="CAJVPV010042503">
    <property type="protein sequence ID" value="CAG8764063.1"/>
    <property type="molecule type" value="Genomic_DNA"/>
</dbReference>
<keyword evidence="1" id="KW-0472">Membrane</keyword>
<gene>
    <name evidence="2" type="ORF">AMORRO_LOCUS16136</name>
</gene>
<organism evidence="2 3">
    <name type="scientific">Acaulospora morrowiae</name>
    <dbReference type="NCBI Taxonomy" id="94023"/>
    <lineage>
        <taxon>Eukaryota</taxon>
        <taxon>Fungi</taxon>
        <taxon>Fungi incertae sedis</taxon>
        <taxon>Mucoromycota</taxon>
        <taxon>Glomeromycotina</taxon>
        <taxon>Glomeromycetes</taxon>
        <taxon>Diversisporales</taxon>
        <taxon>Acaulosporaceae</taxon>
        <taxon>Acaulospora</taxon>
    </lineage>
</organism>
<comment type="caution">
    <text evidence="2">The sequence shown here is derived from an EMBL/GenBank/DDBJ whole genome shotgun (WGS) entry which is preliminary data.</text>
</comment>
<keyword evidence="1" id="KW-0812">Transmembrane</keyword>
<keyword evidence="1" id="KW-1133">Transmembrane helix</keyword>
<reference evidence="2" key="1">
    <citation type="submission" date="2021-06" db="EMBL/GenBank/DDBJ databases">
        <authorList>
            <person name="Kallberg Y."/>
            <person name="Tangrot J."/>
            <person name="Rosling A."/>
        </authorList>
    </citation>
    <scope>NUCLEOTIDE SEQUENCE</scope>
    <source>
        <strain evidence="2">CL551</strain>
    </source>
</reference>
<dbReference type="Proteomes" id="UP000789342">
    <property type="component" value="Unassembled WGS sequence"/>
</dbReference>
<proteinExistence type="predicted"/>